<evidence type="ECO:0000256" key="7">
    <source>
        <dbReference type="SAM" id="MobiDB-lite"/>
    </source>
</evidence>
<reference evidence="10 11" key="1">
    <citation type="journal article" date="2019" name="Int. J. Syst. Evol. Microbiol.">
        <title>Streptomyces cyaneochromogenes sp. nov., a blue pigment-producing actinomycete from manganese-contaminated soil.</title>
        <authorList>
            <person name="Tang X."/>
            <person name="Zhao J."/>
            <person name="Li K."/>
            <person name="Chen Z."/>
            <person name="Sun Y."/>
            <person name="Gao J."/>
        </authorList>
    </citation>
    <scope>NUCLEOTIDE SEQUENCE [LARGE SCALE GENOMIC DNA]</scope>
    <source>
        <strain evidence="10 11">MK-45</strain>
    </source>
</reference>
<keyword evidence="5 10" id="KW-0808">Transferase</keyword>
<comment type="similarity">
    <text evidence="1">Belongs to the glycosyltransferase group 1 family. Glycosyltransferase 4 subfamily.</text>
</comment>
<evidence type="ECO:0000256" key="4">
    <source>
        <dbReference type="ARBA" id="ARBA00022676"/>
    </source>
</evidence>
<evidence type="ECO:0000259" key="9">
    <source>
        <dbReference type="Pfam" id="PF21269"/>
    </source>
</evidence>
<comment type="subunit">
    <text evidence="2">Homodimer.</text>
</comment>
<dbReference type="Pfam" id="PF21269">
    <property type="entry name" value="TreT_GT1"/>
    <property type="match status" value="1"/>
</dbReference>
<evidence type="ECO:0000256" key="2">
    <source>
        <dbReference type="ARBA" id="ARBA00011738"/>
    </source>
</evidence>
<accession>A0A3S9LZK6</accession>
<dbReference type="Proteomes" id="UP000280298">
    <property type="component" value="Chromosome"/>
</dbReference>
<dbReference type="AlphaFoldDB" id="A0A3S9LZK6"/>
<keyword evidence="3" id="KW-0313">Glucose metabolism</keyword>
<feature type="region of interest" description="Disordered" evidence="7">
    <location>
        <begin position="52"/>
        <end position="77"/>
    </location>
</feature>
<protein>
    <submittedName>
        <fullName evidence="10">Glycosyltransferase</fullName>
    </submittedName>
</protein>
<evidence type="ECO:0000256" key="3">
    <source>
        <dbReference type="ARBA" id="ARBA00022526"/>
    </source>
</evidence>
<dbReference type="InterPro" id="IPR049438">
    <property type="entry name" value="TreT_GT1"/>
</dbReference>
<evidence type="ECO:0000256" key="5">
    <source>
        <dbReference type="ARBA" id="ARBA00022679"/>
    </source>
</evidence>
<name>A0A3S9LZK6_9ACTN</name>
<dbReference type="GO" id="GO:0006006">
    <property type="term" value="P:glucose metabolic process"/>
    <property type="evidence" value="ECO:0007669"/>
    <property type="project" value="UniProtKB-KW"/>
</dbReference>
<gene>
    <name evidence="10" type="ORF">EJ357_02060</name>
</gene>
<evidence type="ECO:0000256" key="1">
    <source>
        <dbReference type="ARBA" id="ARBA00009481"/>
    </source>
</evidence>
<evidence type="ECO:0000256" key="6">
    <source>
        <dbReference type="ARBA" id="ARBA00023277"/>
    </source>
</evidence>
<dbReference type="PANTHER" id="PTHR47779:SF1">
    <property type="entry name" value="SYNTHASE (CCG-9), PUTATIVE (AFU_ORTHOLOGUE AFUA_3G12100)-RELATED"/>
    <property type="match status" value="1"/>
</dbReference>
<dbReference type="PANTHER" id="PTHR47779">
    <property type="entry name" value="SYNTHASE (CCG-9), PUTATIVE (AFU_ORTHOLOGUE AFUA_3G12100)-RELATED"/>
    <property type="match status" value="1"/>
</dbReference>
<dbReference type="Gene3D" id="3.40.50.2000">
    <property type="entry name" value="Glycogen Phosphorylase B"/>
    <property type="match status" value="2"/>
</dbReference>
<dbReference type="SUPFAM" id="SSF53756">
    <property type="entry name" value="UDP-Glycosyltransferase/glycogen phosphorylase"/>
    <property type="match status" value="1"/>
</dbReference>
<dbReference type="InterPro" id="IPR001296">
    <property type="entry name" value="Glyco_trans_1"/>
</dbReference>
<feature type="domain" description="Glycosyl transferase family 1" evidence="8">
    <location>
        <begin position="298"/>
        <end position="476"/>
    </location>
</feature>
<keyword evidence="11" id="KW-1185">Reference proteome</keyword>
<evidence type="ECO:0000313" key="11">
    <source>
        <dbReference type="Proteomes" id="UP000280298"/>
    </source>
</evidence>
<dbReference type="GO" id="GO:0016757">
    <property type="term" value="F:glycosyltransferase activity"/>
    <property type="evidence" value="ECO:0007669"/>
    <property type="project" value="UniProtKB-KW"/>
</dbReference>
<dbReference type="KEGG" id="scya:EJ357_02060"/>
<evidence type="ECO:0000259" key="8">
    <source>
        <dbReference type="Pfam" id="PF00534"/>
    </source>
</evidence>
<sequence>MQPTCFNPAGNTQPFTWDFHERSTNRHPFDFVHHVKSRLSGSQAIRFPCQPSIRGRRSGISHGASPRPGEREGQDMSTPVWEMEPAQGQRRLVHVNATATGGGVAELLHGLLRCQRSAGLNVGWAVIAGDEAFYAVTKLLHHLLHGAADPGKLRPVLLRTYHDRLASQVPWFAGRLTRDDVVVLHDPQTLGLAPALRALGARVVWQCHVGADVPPDRGPGTVWRAFEKELSAAHAVVTTLPEFAPPSVPRASRFVAAPAIDPAAPKNRHLTPAEITALLDEAGLTTTRTAPDVTVVQEAPLPGDARVVLQISRWDPLKDMPGVIRCIEGLAPDVHLVLAGTDPTEIPDDPEGLAVLAEVHDTLAALSPQDRARVHLVSISMRTPVRNALLVNALQRRADVVVQKSLEEGFGLTVTEAMVKGRAVVASAVGGLRLQVIDGRNGFLVDPTDLDGVRSALTRLLDNPQLRRELGEQARKDTLERYTMPRLAADYTVVVDTALEAAA</sequence>
<dbReference type="OrthoDB" id="9772485at2"/>
<keyword evidence="6" id="KW-0119">Carbohydrate metabolism</keyword>
<dbReference type="Pfam" id="PF00534">
    <property type="entry name" value="Glycos_transf_1"/>
    <property type="match status" value="1"/>
</dbReference>
<feature type="domain" description="Trehalose synthase N-terminal" evidence="9">
    <location>
        <begin position="94"/>
        <end position="245"/>
    </location>
</feature>
<organism evidence="10 11">
    <name type="scientific">Streptomyces cyaneochromogenes</name>
    <dbReference type="NCBI Taxonomy" id="2496836"/>
    <lineage>
        <taxon>Bacteria</taxon>
        <taxon>Bacillati</taxon>
        <taxon>Actinomycetota</taxon>
        <taxon>Actinomycetes</taxon>
        <taxon>Kitasatosporales</taxon>
        <taxon>Streptomycetaceae</taxon>
        <taxon>Streptomyces</taxon>
    </lineage>
</organism>
<proteinExistence type="inferred from homology"/>
<dbReference type="InterPro" id="IPR052078">
    <property type="entry name" value="Trehalose_Metab_GTase"/>
</dbReference>
<evidence type="ECO:0000313" key="10">
    <source>
        <dbReference type="EMBL" id="AZQ32382.1"/>
    </source>
</evidence>
<keyword evidence="4" id="KW-0328">Glycosyltransferase</keyword>
<dbReference type="EMBL" id="CP034539">
    <property type="protein sequence ID" value="AZQ32382.1"/>
    <property type="molecule type" value="Genomic_DNA"/>
</dbReference>